<dbReference type="EMBL" id="JAIVFG010000134">
    <property type="protein sequence ID" value="MDB0574091.1"/>
    <property type="molecule type" value="Genomic_DNA"/>
</dbReference>
<evidence type="ECO:0000313" key="2">
    <source>
        <dbReference type="EMBL" id="MDB0574091.1"/>
    </source>
</evidence>
<accession>A0AAW5ZW03</accession>
<organism evidence="2 3">
    <name type="scientific">Ralstonia solanacearum</name>
    <name type="common">Pseudomonas solanacearum</name>
    <dbReference type="NCBI Taxonomy" id="305"/>
    <lineage>
        <taxon>Bacteria</taxon>
        <taxon>Pseudomonadati</taxon>
        <taxon>Pseudomonadota</taxon>
        <taxon>Betaproteobacteria</taxon>
        <taxon>Burkholderiales</taxon>
        <taxon>Burkholderiaceae</taxon>
        <taxon>Ralstonia</taxon>
        <taxon>Ralstonia solanacearum species complex</taxon>
    </lineage>
</organism>
<evidence type="ECO:0000313" key="3">
    <source>
        <dbReference type="Proteomes" id="UP001144050"/>
    </source>
</evidence>
<dbReference type="RefSeq" id="WP_271657494.1">
    <property type="nucleotide sequence ID" value="NZ_JAIVFG010000134.1"/>
</dbReference>
<dbReference type="Proteomes" id="UP001144050">
    <property type="component" value="Unassembled WGS sequence"/>
</dbReference>
<comment type="caution">
    <text evidence="2">The sequence shown here is derived from an EMBL/GenBank/DDBJ whole genome shotgun (WGS) entry which is preliminary data.</text>
</comment>
<dbReference type="Pfam" id="PF10106">
    <property type="entry name" value="DUF2345"/>
    <property type="match status" value="1"/>
</dbReference>
<feature type="domain" description="DUF2345" evidence="1">
    <location>
        <begin position="3"/>
        <end position="48"/>
    </location>
</feature>
<protein>
    <submittedName>
        <fullName evidence="2">DUF2345 domain-containing protein</fullName>
    </submittedName>
</protein>
<proteinExistence type="predicted"/>
<evidence type="ECO:0000259" key="1">
    <source>
        <dbReference type="Pfam" id="PF10106"/>
    </source>
</evidence>
<dbReference type="AlphaFoldDB" id="A0AAW5ZW03"/>
<feature type="non-terminal residue" evidence="2">
    <location>
        <position position="1"/>
    </location>
</feature>
<reference evidence="2" key="1">
    <citation type="submission" date="2021-09" db="EMBL/GenBank/DDBJ databases">
        <title>Genomic analysis of Ralstonia spp.</title>
        <authorList>
            <person name="Aburjaile F."/>
            <person name="Ariute J.C."/>
            <person name="Pais A.K.L."/>
            <person name="Albuquerque G.M.R."/>
            <person name="Silva A.M.F."/>
            <person name="Brenig B."/>
            <person name="Azevedo V."/>
            <person name="Matiuzzi M."/>
            <person name="Ramos R."/>
            <person name="Goes-Neto A."/>
            <person name="Soares S."/>
            <person name="Iseppon A.M.B."/>
            <person name="Souza E."/>
            <person name="Gama M."/>
        </authorList>
    </citation>
    <scope>NUCLEOTIDE SEQUENCE</scope>
    <source>
        <strain evidence="2">CCRMRs91</strain>
    </source>
</reference>
<sequence>LNVDFAAAKRIRLATAEGASITLENGNITVECPGPITYKAAQRTFAGPVNQSYPLPAFPDQRIEDVPVHFNVNMQDVPGPSGAAIPLADWRIVKADGEFAALYSEDEILRGRSDAEGKMQLSSAEHAALQKACNEHLGQVWLVCESHAHRLSLQRESAEWDERQKRGHALNAMGYTDSYGQAEGAPQAEFHSDLSARETKLSSGDALLALIKNK</sequence>
<gene>
    <name evidence="2" type="ORF">LBW59_25535</name>
</gene>
<name>A0AAW5ZW03_RALSL</name>
<dbReference type="InterPro" id="IPR018769">
    <property type="entry name" value="VgrG2_DUF2345"/>
</dbReference>